<proteinExistence type="predicted"/>
<feature type="transmembrane region" description="Helical" evidence="1">
    <location>
        <begin position="66"/>
        <end position="96"/>
    </location>
</feature>
<keyword evidence="3" id="KW-1185">Reference proteome</keyword>
<keyword evidence="1" id="KW-0812">Transmembrane</keyword>
<evidence type="ECO:0000256" key="1">
    <source>
        <dbReference type="SAM" id="Phobius"/>
    </source>
</evidence>
<sequence>MSGLEPVERRPVHRTRGAYPSVISSSEPVADSTTIGGTIATAVFALGISDGDAGQERSHDSPAQALINLAITGLGSGAVMAAFPVLAATVTVIYVAGVGRRVSGATAPIDGAMLSQVPCDAWNQVVHGSR</sequence>
<dbReference type="EMBL" id="JAGINU010000001">
    <property type="protein sequence ID" value="MBP2367490.1"/>
    <property type="molecule type" value="Genomic_DNA"/>
</dbReference>
<dbReference type="Proteomes" id="UP001519295">
    <property type="component" value="Unassembled WGS sequence"/>
</dbReference>
<protein>
    <submittedName>
        <fullName evidence="2">Uncharacterized protein</fullName>
    </submittedName>
</protein>
<evidence type="ECO:0000313" key="2">
    <source>
        <dbReference type="EMBL" id="MBP2367490.1"/>
    </source>
</evidence>
<gene>
    <name evidence="2" type="ORF">JOF36_003186</name>
</gene>
<evidence type="ECO:0000313" key="3">
    <source>
        <dbReference type="Proteomes" id="UP001519295"/>
    </source>
</evidence>
<name>A0ABS4VU73_9PSEU</name>
<reference evidence="2 3" key="1">
    <citation type="submission" date="2021-03" db="EMBL/GenBank/DDBJ databases">
        <title>Sequencing the genomes of 1000 actinobacteria strains.</title>
        <authorList>
            <person name="Klenk H.-P."/>
        </authorList>
    </citation>
    <scope>NUCLEOTIDE SEQUENCE [LARGE SCALE GENOMIC DNA]</scope>
    <source>
        <strain evidence="2 3">DSM 45256</strain>
    </source>
</reference>
<accession>A0ABS4VU73</accession>
<keyword evidence="1" id="KW-1133">Transmembrane helix</keyword>
<organism evidence="2 3">
    <name type="scientific">Pseudonocardia parietis</name>
    <dbReference type="NCBI Taxonomy" id="570936"/>
    <lineage>
        <taxon>Bacteria</taxon>
        <taxon>Bacillati</taxon>
        <taxon>Actinomycetota</taxon>
        <taxon>Actinomycetes</taxon>
        <taxon>Pseudonocardiales</taxon>
        <taxon>Pseudonocardiaceae</taxon>
        <taxon>Pseudonocardia</taxon>
    </lineage>
</organism>
<keyword evidence="1" id="KW-0472">Membrane</keyword>
<comment type="caution">
    <text evidence="2">The sequence shown here is derived from an EMBL/GenBank/DDBJ whole genome shotgun (WGS) entry which is preliminary data.</text>
</comment>